<dbReference type="GO" id="GO:0016020">
    <property type="term" value="C:membrane"/>
    <property type="evidence" value="ECO:0007669"/>
    <property type="project" value="UniProtKB-SubCell"/>
</dbReference>
<feature type="transmembrane region" description="Helical" evidence="5">
    <location>
        <begin position="308"/>
        <end position="328"/>
    </location>
</feature>
<evidence type="ECO:0000313" key="7">
    <source>
        <dbReference type="Proteomes" id="UP000887575"/>
    </source>
</evidence>
<dbReference type="Pfam" id="PF00083">
    <property type="entry name" value="Sugar_tr"/>
    <property type="match status" value="1"/>
</dbReference>
<evidence type="ECO:0000256" key="3">
    <source>
        <dbReference type="ARBA" id="ARBA00022989"/>
    </source>
</evidence>
<feature type="transmembrane region" description="Helical" evidence="5">
    <location>
        <begin position="91"/>
        <end position="110"/>
    </location>
</feature>
<sequence length="482" mass="54644">MGYYNANRFHYVVLLTWQLAIFLATQMLFSIFANYTPKWKCGEDDHFDTNCTIFTECKGNLVFEEPAFNSVVMEFQNFCDGNTKNTYLRNYSQMVFVGVFFGTVFFGWLADVHGRKPISLLVFGGCVVFNGASAFIQSPNTLLVMRAVIGFTVGGVIVVVCTYCNELLLPQQRIMMRAFFNWGTGRMLQTLLCYLFPDWRRATLAISAAAFPAILSVLFILPESPIWLHNKGKYVLMKESEEKIAKFAGRAHIPIEHKKVEKSKNIIEMISSKKTLGKLWVLGFMWWCSATCSYANDLNSGSLSGNFYLNQFLFGLIIYFSKWVMAWADKEFPNFSRRRLHQMSQIAVCVCFLIMIILLSFGRKGLFLTILNIIGCVCIEFTWDANQLCAVESLPTACRASAVGSCSLVARIGSLLAPFIAFSAQFWSPAVYVTVFILGAINFFVAFFWLTETKNINLESLDVDEEEKSEQNEKRLIDGENA</sequence>
<dbReference type="Gene3D" id="1.20.1250.20">
    <property type="entry name" value="MFS general substrate transporter like domains"/>
    <property type="match status" value="1"/>
</dbReference>
<keyword evidence="4 5" id="KW-0472">Membrane</keyword>
<keyword evidence="7" id="KW-1185">Reference proteome</keyword>
<feature type="transmembrane region" description="Helical" evidence="5">
    <location>
        <begin position="340"/>
        <end position="359"/>
    </location>
</feature>
<dbReference type="PROSITE" id="PS50850">
    <property type="entry name" value="MFS"/>
    <property type="match status" value="1"/>
</dbReference>
<dbReference type="InterPro" id="IPR020846">
    <property type="entry name" value="MFS_dom"/>
</dbReference>
<feature type="domain" description="Major facilitator superfamily (MFS) profile" evidence="6">
    <location>
        <begin position="13"/>
        <end position="454"/>
    </location>
</feature>
<feature type="transmembrane region" description="Helical" evidence="5">
    <location>
        <begin position="365"/>
        <end position="383"/>
    </location>
</feature>
<comment type="subcellular location">
    <subcellularLocation>
        <location evidence="1">Membrane</location>
        <topology evidence="1">Multi-pass membrane protein</topology>
    </subcellularLocation>
</comment>
<evidence type="ECO:0000256" key="4">
    <source>
        <dbReference type="ARBA" id="ARBA00023136"/>
    </source>
</evidence>
<feature type="transmembrane region" description="Helical" evidence="5">
    <location>
        <begin position="203"/>
        <end position="221"/>
    </location>
</feature>
<evidence type="ECO:0000256" key="5">
    <source>
        <dbReference type="SAM" id="Phobius"/>
    </source>
</evidence>
<dbReference type="WBParaSite" id="MBELARI_LOCUS10238">
    <property type="protein sequence ID" value="MBELARI_LOCUS10238"/>
    <property type="gene ID" value="MBELARI_LOCUS10238"/>
</dbReference>
<keyword evidence="3 5" id="KW-1133">Transmembrane helix</keyword>
<evidence type="ECO:0000256" key="2">
    <source>
        <dbReference type="ARBA" id="ARBA00022692"/>
    </source>
</evidence>
<evidence type="ECO:0000256" key="1">
    <source>
        <dbReference type="ARBA" id="ARBA00004141"/>
    </source>
</evidence>
<dbReference type="InterPro" id="IPR036259">
    <property type="entry name" value="MFS_trans_sf"/>
</dbReference>
<proteinExistence type="predicted"/>
<evidence type="ECO:0000313" key="8">
    <source>
        <dbReference type="WBParaSite" id="MBELARI_LOCUS10238"/>
    </source>
</evidence>
<dbReference type="PANTHER" id="PTHR24064">
    <property type="entry name" value="SOLUTE CARRIER FAMILY 22 MEMBER"/>
    <property type="match status" value="1"/>
</dbReference>
<name>A0AAF3E8J1_9BILA</name>
<dbReference type="InterPro" id="IPR005828">
    <property type="entry name" value="MFS_sugar_transport-like"/>
</dbReference>
<organism evidence="7 8">
    <name type="scientific">Mesorhabditis belari</name>
    <dbReference type="NCBI Taxonomy" id="2138241"/>
    <lineage>
        <taxon>Eukaryota</taxon>
        <taxon>Metazoa</taxon>
        <taxon>Ecdysozoa</taxon>
        <taxon>Nematoda</taxon>
        <taxon>Chromadorea</taxon>
        <taxon>Rhabditida</taxon>
        <taxon>Rhabditina</taxon>
        <taxon>Rhabditomorpha</taxon>
        <taxon>Rhabditoidea</taxon>
        <taxon>Rhabditidae</taxon>
        <taxon>Mesorhabditinae</taxon>
        <taxon>Mesorhabditis</taxon>
    </lineage>
</organism>
<dbReference type="GO" id="GO:0022857">
    <property type="term" value="F:transmembrane transporter activity"/>
    <property type="evidence" value="ECO:0007669"/>
    <property type="project" value="InterPro"/>
</dbReference>
<feature type="transmembrane region" description="Helical" evidence="5">
    <location>
        <begin position="279"/>
        <end position="296"/>
    </location>
</feature>
<dbReference type="SUPFAM" id="SSF103473">
    <property type="entry name" value="MFS general substrate transporter"/>
    <property type="match status" value="1"/>
</dbReference>
<dbReference type="Proteomes" id="UP000887575">
    <property type="component" value="Unassembled WGS sequence"/>
</dbReference>
<dbReference type="AlphaFoldDB" id="A0AAF3E8J1"/>
<reference evidence="8" key="1">
    <citation type="submission" date="2024-02" db="UniProtKB">
        <authorList>
            <consortium name="WormBaseParasite"/>
        </authorList>
    </citation>
    <scope>IDENTIFICATION</scope>
</reference>
<feature type="transmembrane region" description="Helical" evidence="5">
    <location>
        <begin position="117"/>
        <end position="137"/>
    </location>
</feature>
<protein>
    <submittedName>
        <fullName evidence="8">Major facilitator superfamily (MFS) profile domain-containing protein</fullName>
    </submittedName>
</protein>
<feature type="transmembrane region" description="Helical" evidence="5">
    <location>
        <begin position="430"/>
        <end position="450"/>
    </location>
</feature>
<feature type="transmembrane region" description="Helical" evidence="5">
    <location>
        <begin position="12"/>
        <end position="33"/>
    </location>
</feature>
<accession>A0AAF3E8J1</accession>
<evidence type="ECO:0000259" key="6">
    <source>
        <dbReference type="PROSITE" id="PS50850"/>
    </source>
</evidence>
<feature type="transmembrane region" description="Helical" evidence="5">
    <location>
        <begin position="143"/>
        <end position="166"/>
    </location>
</feature>
<keyword evidence="2 5" id="KW-0812">Transmembrane</keyword>